<feature type="compositionally biased region" description="Acidic residues" evidence="1">
    <location>
        <begin position="86"/>
        <end position="95"/>
    </location>
</feature>
<proteinExistence type="predicted"/>
<keyword evidence="2" id="KW-0812">Transmembrane</keyword>
<reference evidence="3 4" key="1">
    <citation type="submission" date="2018-11" db="EMBL/GenBank/DDBJ databases">
        <authorList>
            <person name="Kleinhagauer T."/>
            <person name="Glaeser S.P."/>
            <person name="Spergser J."/>
            <person name="Ruckert C."/>
            <person name="Kaempfer P."/>
            <person name="Busse H.-J."/>
        </authorList>
    </citation>
    <scope>NUCLEOTIDE SEQUENCE [LARGE SCALE GENOMIC DNA]</scope>
    <source>
        <strain evidence="3 4">200CH</strain>
    </source>
</reference>
<evidence type="ECO:0000313" key="4">
    <source>
        <dbReference type="Proteomes" id="UP000269019"/>
    </source>
</evidence>
<dbReference type="RefSeq" id="WP_123928700.1">
    <property type="nucleotide sequence ID" value="NZ_CP033896.1"/>
</dbReference>
<organism evidence="3 4">
    <name type="scientific">Corynebacterium choanae</name>
    <dbReference type="NCBI Taxonomy" id="1862358"/>
    <lineage>
        <taxon>Bacteria</taxon>
        <taxon>Bacillati</taxon>
        <taxon>Actinomycetota</taxon>
        <taxon>Actinomycetes</taxon>
        <taxon>Mycobacteriales</taxon>
        <taxon>Corynebacteriaceae</taxon>
        <taxon>Corynebacterium</taxon>
    </lineage>
</organism>
<dbReference type="Proteomes" id="UP000269019">
    <property type="component" value="Chromosome"/>
</dbReference>
<protein>
    <submittedName>
        <fullName evidence="3">Uncharacterized protein</fullName>
    </submittedName>
</protein>
<gene>
    <name evidence="3" type="ORF">CCHOA_07735</name>
</gene>
<feature type="compositionally biased region" description="Polar residues" evidence="1">
    <location>
        <begin position="73"/>
        <end position="85"/>
    </location>
</feature>
<feature type="transmembrane region" description="Helical" evidence="2">
    <location>
        <begin position="29"/>
        <end position="48"/>
    </location>
</feature>
<keyword evidence="2" id="KW-1133">Transmembrane helix</keyword>
<name>A0A3G6J7S5_9CORY</name>
<evidence type="ECO:0000256" key="2">
    <source>
        <dbReference type="SAM" id="Phobius"/>
    </source>
</evidence>
<keyword evidence="4" id="KW-1185">Reference proteome</keyword>
<evidence type="ECO:0000313" key="3">
    <source>
        <dbReference type="EMBL" id="AZA13939.1"/>
    </source>
</evidence>
<keyword evidence="2" id="KW-0472">Membrane</keyword>
<dbReference type="AlphaFoldDB" id="A0A3G6J7S5"/>
<evidence type="ECO:0000256" key="1">
    <source>
        <dbReference type="SAM" id="MobiDB-lite"/>
    </source>
</evidence>
<feature type="region of interest" description="Disordered" evidence="1">
    <location>
        <begin position="67"/>
        <end position="95"/>
    </location>
</feature>
<accession>A0A3G6J7S5</accession>
<sequence length="95" mass="10103">MLLGAIVCALLGFALLVVSLTQPSDLYTWLMLLVVSIGIVLFIADLIVKRKSGAEATTTVIDVDAATSEHSDAAQQTGKPAGSQTSDEEDPYLHW</sequence>
<dbReference type="KEGG" id="ccho:CCHOA_07735"/>
<dbReference type="EMBL" id="CP033896">
    <property type="protein sequence ID" value="AZA13939.1"/>
    <property type="molecule type" value="Genomic_DNA"/>
</dbReference>